<dbReference type="RefSeq" id="WP_088562476.1">
    <property type="nucleotide sequence ID" value="NZ_FYEH01000013.1"/>
</dbReference>
<dbReference type="PANTHER" id="PTHR30537">
    <property type="entry name" value="HTH-TYPE TRANSCRIPTIONAL REGULATOR"/>
    <property type="match status" value="1"/>
</dbReference>
<feature type="domain" description="HTH lysR-type" evidence="5">
    <location>
        <begin position="5"/>
        <end position="62"/>
    </location>
</feature>
<dbReference type="GO" id="GO:0003700">
    <property type="term" value="F:DNA-binding transcription factor activity"/>
    <property type="evidence" value="ECO:0007669"/>
    <property type="project" value="InterPro"/>
</dbReference>
<evidence type="ECO:0000256" key="2">
    <source>
        <dbReference type="ARBA" id="ARBA00023015"/>
    </source>
</evidence>
<dbReference type="SUPFAM" id="SSF53850">
    <property type="entry name" value="Periplasmic binding protein-like II"/>
    <property type="match status" value="1"/>
</dbReference>
<proteinExistence type="inferred from homology"/>
<reference evidence="6 7" key="1">
    <citation type="submission" date="2017-06" db="EMBL/GenBank/DDBJ databases">
        <authorList>
            <person name="Kim H.J."/>
            <person name="Triplett B.A."/>
        </authorList>
    </citation>
    <scope>NUCLEOTIDE SEQUENCE [LARGE SCALE GENOMIC DNA]</scope>
    <source>
        <strain evidence="6 7">B29T1</strain>
    </source>
</reference>
<dbReference type="OrthoDB" id="9812435at2"/>
<sequence length="303" mass="32798">MQRLPDFTAWAIFAKVAERSSFAGAASELGLSKGTVSKAVTRLEAHLGRPLFHRSTRRLALTETGREALAGAARILAAGQEAEATTSGKTMRGTIRLAVPMSFGIGHVAPLLPAFLREHPEIAIDLHLSDAQVDLIGEGYDMALRIAALSDSRLRARRLCQVRRHLVASPAYLARHGRPLHPRDLERHVCLSYANLPNPDRWRFTHLDGAEISIAPSGPLRANNAEALAVAVKEGLGLALQPEFLIWEDLLTGTLETVMPDWSPPGIALHVLTPPSSPRPPHVEALSTYLALHLGKSPWAIAG</sequence>
<dbReference type="Gene3D" id="1.10.10.10">
    <property type="entry name" value="Winged helix-like DNA-binding domain superfamily/Winged helix DNA-binding domain"/>
    <property type="match status" value="1"/>
</dbReference>
<keyword evidence="7" id="KW-1185">Reference proteome</keyword>
<dbReference type="InterPro" id="IPR036390">
    <property type="entry name" value="WH_DNA-bd_sf"/>
</dbReference>
<dbReference type="InterPro" id="IPR058163">
    <property type="entry name" value="LysR-type_TF_proteobact-type"/>
</dbReference>
<dbReference type="PROSITE" id="PS50931">
    <property type="entry name" value="HTH_LYSR"/>
    <property type="match status" value="1"/>
</dbReference>
<organism evidence="6 7">
    <name type="scientific">Arboricoccus pini</name>
    <dbReference type="NCBI Taxonomy" id="1963835"/>
    <lineage>
        <taxon>Bacteria</taxon>
        <taxon>Pseudomonadati</taxon>
        <taxon>Pseudomonadota</taxon>
        <taxon>Alphaproteobacteria</taxon>
        <taxon>Geminicoccales</taxon>
        <taxon>Geminicoccaceae</taxon>
        <taxon>Arboricoccus</taxon>
    </lineage>
</organism>
<dbReference type="Gene3D" id="3.40.190.290">
    <property type="match status" value="1"/>
</dbReference>
<name>A0A212RS78_9PROT</name>
<dbReference type="EMBL" id="FYEH01000013">
    <property type="protein sequence ID" value="SNB75452.1"/>
    <property type="molecule type" value="Genomic_DNA"/>
</dbReference>
<dbReference type="GO" id="GO:0043565">
    <property type="term" value="F:sequence-specific DNA binding"/>
    <property type="evidence" value="ECO:0007669"/>
    <property type="project" value="TreeGrafter"/>
</dbReference>
<evidence type="ECO:0000313" key="7">
    <source>
        <dbReference type="Proteomes" id="UP000197065"/>
    </source>
</evidence>
<keyword evidence="2" id="KW-0805">Transcription regulation</keyword>
<evidence type="ECO:0000256" key="3">
    <source>
        <dbReference type="ARBA" id="ARBA00023125"/>
    </source>
</evidence>
<dbReference type="PRINTS" id="PR00039">
    <property type="entry name" value="HTHLYSR"/>
</dbReference>
<gene>
    <name evidence="6" type="ORF">SAMN07250955_11351</name>
</gene>
<dbReference type="Pfam" id="PF00126">
    <property type="entry name" value="HTH_1"/>
    <property type="match status" value="1"/>
</dbReference>
<evidence type="ECO:0000256" key="4">
    <source>
        <dbReference type="ARBA" id="ARBA00023163"/>
    </source>
</evidence>
<protein>
    <submittedName>
        <fullName evidence="6">Transcriptional regulator, LysR family</fullName>
    </submittedName>
</protein>
<dbReference type="CDD" id="cd08422">
    <property type="entry name" value="PBP2_CrgA_like"/>
    <property type="match status" value="1"/>
</dbReference>
<keyword evidence="4" id="KW-0804">Transcription</keyword>
<dbReference type="SUPFAM" id="SSF46785">
    <property type="entry name" value="Winged helix' DNA-binding domain"/>
    <property type="match status" value="1"/>
</dbReference>
<dbReference type="FunFam" id="1.10.10.10:FF:000001">
    <property type="entry name" value="LysR family transcriptional regulator"/>
    <property type="match status" value="1"/>
</dbReference>
<dbReference type="AlphaFoldDB" id="A0A212RS78"/>
<dbReference type="InterPro" id="IPR005119">
    <property type="entry name" value="LysR_subst-bd"/>
</dbReference>
<evidence type="ECO:0000259" key="5">
    <source>
        <dbReference type="PROSITE" id="PS50931"/>
    </source>
</evidence>
<evidence type="ECO:0000313" key="6">
    <source>
        <dbReference type="EMBL" id="SNB75452.1"/>
    </source>
</evidence>
<comment type="similarity">
    <text evidence="1">Belongs to the LysR transcriptional regulatory family.</text>
</comment>
<accession>A0A212RS78</accession>
<dbReference type="GO" id="GO:0006351">
    <property type="term" value="P:DNA-templated transcription"/>
    <property type="evidence" value="ECO:0007669"/>
    <property type="project" value="TreeGrafter"/>
</dbReference>
<dbReference type="Pfam" id="PF03466">
    <property type="entry name" value="LysR_substrate"/>
    <property type="match status" value="1"/>
</dbReference>
<dbReference type="PANTHER" id="PTHR30537:SF5">
    <property type="entry name" value="HTH-TYPE TRANSCRIPTIONAL ACTIVATOR TTDR-RELATED"/>
    <property type="match status" value="1"/>
</dbReference>
<dbReference type="Proteomes" id="UP000197065">
    <property type="component" value="Unassembled WGS sequence"/>
</dbReference>
<dbReference type="InterPro" id="IPR000847">
    <property type="entry name" value="LysR_HTH_N"/>
</dbReference>
<keyword evidence="3" id="KW-0238">DNA-binding</keyword>
<evidence type="ECO:0000256" key="1">
    <source>
        <dbReference type="ARBA" id="ARBA00009437"/>
    </source>
</evidence>
<dbReference type="InterPro" id="IPR036388">
    <property type="entry name" value="WH-like_DNA-bd_sf"/>
</dbReference>